<evidence type="ECO:0000313" key="1">
    <source>
        <dbReference type="EMBL" id="KIL45464.1"/>
    </source>
</evidence>
<dbReference type="OrthoDB" id="2924307at2"/>
<proteinExistence type="predicted"/>
<evidence type="ECO:0000313" key="2">
    <source>
        <dbReference type="Proteomes" id="UP000031938"/>
    </source>
</evidence>
<name>A0A0C2RUQ2_9BACL</name>
<organism evidence="1 2">
    <name type="scientific">Jeotgalibacillus soli</name>
    <dbReference type="NCBI Taxonomy" id="889306"/>
    <lineage>
        <taxon>Bacteria</taxon>
        <taxon>Bacillati</taxon>
        <taxon>Bacillota</taxon>
        <taxon>Bacilli</taxon>
        <taxon>Bacillales</taxon>
        <taxon>Caryophanaceae</taxon>
        <taxon>Jeotgalibacillus</taxon>
    </lineage>
</organism>
<dbReference type="PATRIC" id="fig|889306.3.peg.3018"/>
<dbReference type="Proteomes" id="UP000031938">
    <property type="component" value="Unassembled WGS sequence"/>
</dbReference>
<gene>
    <name evidence="1" type="ORF">KP78_30080</name>
</gene>
<dbReference type="RefSeq" id="WP_041089821.1">
    <property type="nucleotide sequence ID" value="NZ_JXRP01000018.1"/>
</dbReference>
<accession>A0A0C2RUQ2</accession>
<dbReference type="EMBL" id="JXRP01000018">
    <property type="protein sequence ID" value="KIL45464.1"/>
    <property type="molecule type" value="Genomic_DNA"/>
</dbReference>
<reference evidence="1 2" key="1">
    <citation type="submission" date="2015-01" db="EMBL/GenBank/DDBJ databases">
        <title>Genome sequencing of Jeotgalibacillus soli.</title>
        <authorList>
            <person name="Goh K.M."/>
            <person name="Chan K.-G."/>
            <person name="Yaakop A.S."/>
            <person name="Ee R."/>
            <person name="Gan H.M."/>
            <person name="Chan C.S."/>
        </authorList>
    </citation>
    <scope>NUCLEOTIDE SEQUENCE [LARGE SCALE GENOMIC DNA]</scope>
    <source>
        <strain evidence="1 2">P9</strain>
    </source>
</reference>
<protein>
    <submittedName>
        <fullName evidence="1">Uncharacterized protein</fullName>
    </submittedName>
</protein>
<comment type="caution">
    <text evidence="1">The sequence shown here is derived from an EMBL/GenBank/DDBJ whole genome shotgun (WGS) entry which is preliminary data.</text>
</comment>
<dbReference type="AlphaFoldDB" id="A0A0C2RUQ2"/>
<keyword evidence="2" id="KW-1185">Reference proteome</keyword>
<sequence length="73" mass="8605">MNYFYSNDKMILEPGGYDSLQTNDIYEWLKRHETTLGGSNAYSEMIEIYEMNRIGIKSMPLEGMKETRQLEDN</sequence>